<name>A0A7W7RNT7_9ACTN</name>
<accession>A0A7W7RNT7</accession>
<organism evidence="1 2">
    <name type="scientific">Lipingzhangella halophila</name>
    <dbReference type="NCBI Taxonomy" id="1783352"/>
    <lineage>
        <taxon>Bacteria</taxon>
        <taxon>Bacillati</taxon>
        <taxon>Actinomycetota</taxon>
        <taxon>Actinomycetes</taxon>
        <taxon>Streptosporangiales</taxon>
        <taxon>Nocardiopsidaceae</taxon>
        <taxon>Lipingzhangella</taxon>
    </lineage>
</organism>
<gene>
    <name evidence="1" type="ORF">F4561_006327</name>
</gene>
<evidence type="ECO:0000313" key="2">
    <source>
        <dbReference type="Proteomes" id="UP000523007"/>
    </source>
</evidence>
<dbReference type="AlphaFoldDB" id="A0A7W7RNT7"/>
<dbReference type="EMBL" id="JACHJT010000002">
    <property type="protein sequence ID" value="MBB4935433.1"/>
    <property type="molecule type" value="Genomic_DNA"/>
</dbReference>
<reference evidence="1 2" key="1">
    <citation type="submission" date="2020-08" db="EMBL/GenBank/DDBJ databases">
        <title>Sequencing the genomes of 1000 actinobacteria strains.</title>
        <authorList>
            <person name="Klenk H.-P."/>
        </authorList>
    </citation>
    <scope>NUCLEOTIDE SEQUENCE [LARGE SCALE GENOMIC DNA]</scope>
    <source>
        <strain evidence="1 2">DSM 102030</strain>
    </source>
</reference>
<evidence type="ECO:0000313" key="1">
    <source>
        <dbReference type="EMBL" id="MBB4935433.1"/>
    </source>
</evidence>
<proteinExistence type="predicted"/>
<protein>
    <submittedName>
        <fullName evidence="1">Uncharacterized protein</fullName>
    </submittedName>
</protein>
<sequence>MHIVERPDRSRVAAKIAASPRVSALHQAARDQIV</sequence>
<dbReference type="Proteomes" id="UP000523007">
    <property type="component" value="Unassembled WGS sequence"/>
</dbReference>
<keyword evidence="2" id="KW-1185">Reference proteome</keyword>
<comment type="caution">
    <text evidence="1">The sequence shown here is derived from an EMBL/GenBank/DDBJ whole genome shotgun (WGS) entry which is preliminary data.</text>
</comment>